<proteinExistence type="predicted"/>
<reference evidence="2 3" key="2">
    <citation type="journal article" date="2016" name="Genome Announc.">
        <title>Draft Genome Sequence of a Biocontrol Rhizobacterium, Chryseobacterium kwangjuense Strain KJ1R5, Isolated from Pepper (Capsicum annuum).</title>
        <authorList>
            <person name="Jeong J.J."/>
            <person name="Park H."/>
            <person name="Park B.H."/>
            <person name="Mannaa M."/>
            <person name="Sang M.K."/>
            <person name="Choi I.G."/>
            <person name="Kim K.D."/>
        </authorList>
    </citation>
    <scope>NUCLEOTIDE SEQUENCE [LARGE SCALE GENOMIC DNA]</scope>
    <source>
        <strain evidence="2 3">KJ1R5</strain>
    </source>
</reference>
<dbReference type="AlphaFoldDB" id="A0A135W8D0"/>
<evidence type="ECO:0000259" key="1">
    <source>
        <dbReference type="Pfam" id="PF15631"/>
    </source>
</evidence>
<evidence type="ECO:0000313" key="2">
    <source>
        <dbReference type="EMBL" id="KXH81146.1"/>
    </source>
</evidence>
<dbReference type="EMBL" id="LPUR01000016">
    <property type="protein sequence ID" value="KXH81146.1"/>
    <property type="molecule type" value="Genomic_DNA"/>
</dbReference>
<dbReference type="InterPro" id="IPR028921">
    <property type="entry name" value="NTF2_fold_dom"/>
</dbReference>
<accession>A0A135W8D0</accession>
<comment type="caution">
    <text evidence="2">The sequence shown here is derived from an EMBL/GenBank/DDBJ whole genome shotgun (WGS) entry which is preliminary data.</text>
</comment>
<organism evidence="2 3">
    <name type="scientific">Chryseobacterium kwangjuense</name>
    <dbReference type="NCBI Taxonomy" id="267125"/>
    <lineage>
        <taxon>Bacteria</taxon>
        <taxon>Pseudomonadati</taxon>
        <taxon>Bacteroidota</taxon>
        <taxon>Flavobacteriia</taxon>
        <taxon>Flavobacteriales</taxon>
        <taxon>Weeksellaceae</taxon>
        <taxon>Chryseobacterium group</taxon>
        <taxon>Chryseobacterium</taxon>
    </lineage>
</organism>
<sequence>MFSCVDKHKKIILNKSFCLNNEDDAIRMAEKEWLKVYGRDIYRYKPFKARVDSDSIWVVYGSLSLNRVGGTPQAKINANTCKVIQIIHGK</sequence>
<protein>
    <recommendedName>
        <fullName evidence="1">NTF2 fold domain-containing protein</fullName>
    </recommendedName>
</protein>
<reference evidence="3" key="1">
    <citation type="submission" date="2015-12" db="EMBL/GenBank/DDBJ databases">
        <title>Genome sequence of a biocontrol rhizobacterium Chryseobacterium kwangjuense strain KJ1R5 isolated from pepper (Capsicum annuum L.).</title>
        <authorList>
            <person name="Jeong J.-J."/>
            <person name="Park H."/>
            <person name="Mannaa M."/>
            <person name="Sang M.K."/>
            <person name="Choi I.-G."/>
            <person name="Kim K.D."/>
        </authorList>
    </citation>
    <scope>NUCLEOTIDE SEQUENCE [LARGE SCALE GENOMIC DNA]</scope>
    <source>
        <strain evidence="3">KJ1R5</strain>
    </source>
</reference>
<gene>
    <name evidence="2" type="ORF">AU378_15600</name>
</gene>
<name>A0A135W8D0_9FLAO</name>
<evidence type="ECO:0000313" key="3">
    <source>
        <dbReference type="Proteomes" id="UP000070513"/>
    </source>
</evidence>
<dbReference type="Proteomes" id="UP000070513">
    <property type="component" value="Unassembled WGS sequence"/>
</dbReference>
<dbReference type="Pfam" id="PF15631">
    <property type="entry name" value="Imm-NTF2-2"/>
    <property type="match status" value="1"/>
</dbReference>
<feature type="domain" description="NTF2 fold" evidence="1">
    <location>
        <begin position="25"/>
        <end position="90"/>
    </location>
</feature>